<reference evidence="2" key="1">
    <citation type="journal article" date="2019" name="Int. J. Syst. Evol. Microbiol.">
        <title>The Global Catalogue of Microorganisms (GCM) 10K type strain sequencing project: providing services to taxonomists for standard genome sequencing and annotation.</title>
        <authorList>
            <consortium name="The Broad Institute Genomics Platform"/>
            <consortium name="The Broad Institute Genome Sequencing Center for Infectious Disease"/>
            <person name="Wu L."/>
            <person name="Ma J."/>
        </authorList>
    </citation>
    <scope>NUCLEOTIDE SEQUENCE [LARGE SCALE GENOMIC DNA]</scope>
    <source>
        <strain evidence="2">KCTC 42248</strain>
    </source>
</reference>
<dbReference type="Proteomes" id="UP001597393">
    <property type="component" value="Unassembled WGS sequence"/>
</dbReference>
<dbReference type="EMBL" id="JBHUMA010000006">
    <property type="protein sequence ID" value="MFD2599019.1"/>
    <property type="molecule type" value="Genomic_DNA"/>
</dbReference>
<evidence type="ECO:0000313" key="1">
    <source>
        <dbReference type="EMBL" id="MFD2599019.1"/>
    </source>
</evidence>
<comment type="caution">
    <text evidence="1">The sequence shown here is derived from an EMBL/GenBank/DDBJ whole genome shotgun (WGS) entry which is preliminary data.</text>
</comment>
<accession>A0ABW5NIT2</accession>
<proteinExistence type="predicted"/>
<organism evidence="1 2">
    <name type="scientific">Sphingobacterium corticis</name>
    <dbReference type="NCBI Taxonomy" id="1812823"/>
    <lineage>
        <taxon>Bacteria</taxon>
        <taxon>Pseudomonadati</taxon>
        <taxon>Bacteroidota</taxon>
        <taxon>Sphingobacteriia</taxon>
        <taxon>Sphingobacteriales</taxon>
        <taxon>Sphingobacteriaceae</taxon>
        <taxon>Sphingobacterium</taxon>
    </lineage>
</organism>
<evidence type="ECO:0000313" key="2">
    <source>
        <dbReference type="Proteomes" id="UP001597393"/>
    </source>
</evidence>
<gene>
    <name evidence="1" type="ORF">ACFSQ3_08640</name>
</gene>
<name>A0ABW5NIT2_9SPHI</name>
<protein>
    <submittedName>
        <fullName evidence="1">Uncharacterized protein</fullName>
    </submittedName>
</protein>
<dbReference type="RefSeq" id="WP_380869147.1">
    <property type="nucleotide sequence ID" value="NZ_JBHUMA010000006.1"/>
</dbReference>
<sequence length="96" mass="11203">MLIINKSNKFFTNSENKKFELFMSAFTFNCENRSNVGILPVYIRSLDNTNTQREVVCGRVEDGKISIKTERRNAFDNCPLSELIYQWIVEVSKETK</sequence>
<keyword evidence="2" id="KW-1185">Reference proteome</keyword>